<dbReference type="SUPFAM" id="SSF55469">
    <property type="entry name" value="FMN-dependent nitroreductase-like"/>
    <property type="match status" value="1"/>
</dbReference>
<evidence type="ECO:0000256" key="3">
    <source>
        <dbReference type="ARBA" id="ARBA00023002"/>
    </source>
</evidence>
<evidence type="ECO:0000256" key="2">
    <source>
        <dbReference type="ARBA" id="ARBA00022643"/>
    </source>
</evidence>
<keyword evidence="2" id="KW-0288">FMN</keyword>
<sequence length="209" mass="23104">MADMDLFDVMYHCRAMRKLDSKPVPEELLVKLIDAANQAPSGTNMQGGRWLIVRDPEVKQQLATLNRQGVEAYIGPMKDNPGSLPHQDEDKRRRMMHAVIWQMEHMHELPALIIACMDFGVKVDDNMIARGGGSIWPGIQNLLLTARSLGLGAAPTTLALGNRAAVAKTLNLPDSMGAFCLIPVGYPLGKFGPVTRKPTADIMRFDRWS</sequence>
<keyword evidence="3" id="KW-0560">Oxidoreductase</keyword>
<dbReference type="EMBL" id="UINC01045396">
    <property type="protein sequence ID" value="SVB52109.1"/>
    <property type="molecule type" value="Genomic_DNA"/>
</dbReference>
<keyword evidence="1" id="KW-0285">Flavoprotein</keyword>
<dbReference type="PANTHER" id="PTHR23026">
    <property type="entry name" value="NADPH NITROREDUCTASE"/>
    <property type="match status" value="1"/>
</dbReference>
<dbReference type="Gene3D" id="3.40.109.10">
    <property type="entry name" value="NADH Oxidase"/>
    <property type="match status" value="1"/>
</dbReference>
<protein>
    <recommendedName>
        <fullName evidence="4">Nitroreductase domain-containing protein</fullName>
    </recommendedName>
</protein>
<evidence type="ECO:0000313" key="5">
    <source>
        <dbReference type="EMBL" id="SVB52109.1"/>
    </source>
</evidence>
<feature type="domain" description="Nitroreductase" evidence="4">
    <location>
        <begin position="14"/>
        <end position="186"/>
    </location>
</feature>
<dbReference type="AlphaFoldDB" id="A0A382EP15"/>
<gene>
    <name evidence="5" type="ORF">METZ01_LOCUS204963</name>
</gene>
<dbReference type="InterPro" id="IPR029479">
    <property type="entry name" value="Nitroreductase"/>
</dbReference>
<name>A0A382EP15_9ZZZZ</name>
<dbReference type="InterPro" id="IPR000415">
    <property type="entry name" value="Nitroreductase-like"/>
</dbReference>
<proteinExistence type="predicted"/>
<reference evidence="5" key="1">
    <citation type="submission" date="2018-05" db="EMBL/GenBank/DDBJ databases">
        <authorList>
            <person name="Lanie J.A."/>
            <person name="Ng W.-L."/>
            <person name="Kazmierczak K.M."/>
            <person name="Andrzejewski T.M."/>
            <person name="Davidsen T.M."/>
            <person name="Wayne K.J."/>
            <person name="Tettelin H."/>
            <person name="Glass J.I."/>
            <person name="Rusch D."/>
            <person name="Podicherti R."/>
            <person name="Tsui H.-C.T."/>
            <person name="Winkler M.E."/>
        </authorList>
    </citation>
    <scope>NUCLEOTIDE SEQUENCE</scope>
</reference>
<dbReference type="InterPro" id="IPR050627">
    <property type="entry name" value="Nitroreductase/BluB"/>
</dbReference>
<accession>A0A382EP15</accession>
<organism evidence="5">
    <name type="scientific">marine metagenome</name>
    <dbReference type="NCBI Taxonomy" id="408172"/>
    <lineage>
        <taxon>unclassified sequences</taxon>
        <taxon>metagenomes</taxon>
        <taxon>ecological metagenomes</taxon>
    </lineage>
</organism>
<dbReference type="PANTHER" id="PTHR23026:SF90">
    <property type="entry name" value="IODOTYROSINE DEIODINASE 1"/>
    <property type="match status" value="1"/>
</dbReference>
<dbReference type="Pfam" id="PF00881">
    <property type="entry name" value="Nitroreductase"/>
    <property type="match status" value="1"/>
</dbReference>
<dbReference type="CDD" id="cd02062">
    <property type="entry name" value="Nitro_FMN_reductase"/>
    <property type="match status" value="1"/>
</dbReference>
<evidence type="ECO:0000256" key="1">
    <source>
        <dbReference type="ARBA" id="ARBA00022630"/>
    </source>
</evidence>
<dbReference type="GO" id="GO:0016491">
    <property type="term" value="F:oxidoreductase activity"/>
    <property type="evidence" value="ECO:0007669"/>
    <property type="project" value="UniProtKB-KW"/>
</dbReference>
<evidence type="ECO:0000259" key="4">
    <source>
        <dbReference type="Pfam" id="PF00881"/>
    </source>
</evidence>